<evidence type="ECO:0000256" key="2">
    <source>
        <dbReference type="ARBA" id="ARBA00022723"/>
    </source>
</evidence>
<dbReference type="eggNOG" id="COG2133">
    <property type="taxonomic scope" value="Bacteria"/>
</dbReference>
<dbReference type="Pfam" id="PF23500">
    <property type="entry name" value="DUF7133"/>
    <property type="match status" value="1"/>
</dbReference>
<dbReference type="Pfam" id="PF13646">
    <property type="entry name" value="HEAT_2"/>
    <property type="match status" value="2"/>
</dbReference>
<dbReference type="InterPro" id="IPR016024">
    <property type="entry name" value="ARM-type_fold"/>
</dbReference>
<dbReference type="GO" id="GO:0020037">
    <property type="term" value="F:heme binding"/>
    <property type="evidence" value="ECO:0007669"/>
    <property type="project" value="InterPro"/>
</dbReference>
<dbReference type="InterPro" id="IPR036909">
    <property type="entry name" value="Cyt_c-like_dom_sf"/>
</dbReference>
<dbReference type="SUPFAM" id="SSF50952">
    <property type="entry name" value="Soluble quinoprotein glucose dehydrogenase"/>
    <property type="match status" value="1"/>
</dbReference>
<dbReference type="PROSITE" id="PS50077">
    <property type="entry name" value="HEAT_REPEAT"/>
    <property type="match status" value="1"/>
</dbReference>
<dbReference type="InterPro" id="IPR055557">
    <property type="entry name" value="DUF7133"/>
</dbReference>
<proteinExistence type="predicted"/>
<dbReference type="PROSITE" id="PS51007">
    <property type="entry name" value="CYTC"/>
    <property type="match status" value="1"/>
</dbReference>
<evidence type="ECO:0000256" key="5">
    <source>
        <dbReference type="SAM" id="SignalP"/>
    </source>
</evidence>
<dbReference type="InterPro" id="IPR013427">
    <property type="entry name" value="Haem-bd_dom_put"/>
</dbReference>
<dbReference type="Gene3D" id="1.25.10.10">
    <property type="entry name" value="Leucine-rich Repeat Variant"/>
    <property type="match status" value="4"/>
</dbReference>
<dbReference type="InterPro" id="IPR011041">
    <property type="entry name" value="Quinoprot_gluc/sorb_DH_b-prop"/>
</dbReference>
<dbReference type="eggNOG" id="COG2010">
    <property type="taxonomic scope" value="Bacteria"/>
</dbReference>
<keyword evidence="8" id="KW-1185">Reference proteome</keyword>
<dbReference type="GO" id="GO:0009055">
    <property type="term" value="F:electron transfer activity"/>
    <property type="evidence" value="ECO:0007669"/>
    <property type="project" value="InterPro"/>
</dbReference>
<dbReference type="HOGENOM" id="CLU_004500_0_0_0"/>
<name>L0DLT1_SINAD</name>
<evidence type="ECO:0000256" key="3">
    <source>
        <dbReference type="ARBA" id="ARBA00023004"/>
    </source>
</evidence>
<evidence type="ECO:0000256" key="1">
    <source>
        <dbReference type="ARBA" id="ARBA00022617"/>
    </source>
</evidence>
<sequence>MYHLRSIGLVVCLVSISSQAAEKVPLPKPAEGWKIELAAQAPDILFPTAIVAATDGTLYIGQDPMDMPGPPTQPIDSVVSFKDGKVQVFADKLWSVMGLEWVQNTLYVVHAPYLSAFQDTDGDGKADSRVDLMTGLGPKLPGFNGINDHVPSGIRLGMDGYLYIAVGDKGIPKGVGKDGTTIQLFGGGVIRIRPDGTGLEVVSSGERNPLSVALSATDDIFTYGNDDDSKKWPNSLTHHIVGGHYGYPYEFLLAPNRALPIVAGEIGGSGAQGLCYNEDGLPASYRGNLFFCDWGLSTVFRYQVERSGGTFRLKEKKPFVTKGDLADFRPFSLAVSADGASLWLVDWAFNSWLADGPQTGRLYHLTYEGADRPEKSARPQGDDPATRLAALDHPALSVRLESQRSLARLGSSQVDPLTARLKQSEPGLGRLHALWALDAIDTPEAREAIGSVLADDQAELRLQAARHAGIRRDRKLLSGLTSLLRDQNPAVRREAAIALGKLGDPGASPSLMAALGDPDNVAAWTIRHAIRRLKAWDEEALVQALLDDRRRDDALKLTDEAWALPVVQALVKALTATESGEIRSRIVATIGGLYRQYAPWTGQWFGTNPLAGQLPLKTVDWDRTAMANVLRGLGLGIEDRDPAVRAKAIVALRTIGSETAPYLRSRLMKETDEPNLKGLIEALGLLGDVHASTNLALLAQDPNRPEPVRAAALDALGRLGGAQVLRARLSFVYDPKAPTSLIARALPELGREGVLPANDVAVFLENPTAEIRQAALLAFNPKRKLPQEVRQAVIDRLTDKAPEVRKTAIEVLARLNIREAIPRILAVSNEDAYREAATIALAAMPDPQALPLYLSAIQDRNPELRRAGETALLAIRDRVAGDLTKQLQAGKLNGPAALALERVLARFQPIADWRVIGPFPRTTAQVFVSEAAIDFSRSHTGAEGRTITWTPRKTDALTGRVTLDDFKEGAGDRGGFGYDTNGSPNLCAFAYAEVAADRDRTALLLVGSSGPITLTINERVVHSENSQAGRPYSPDSDLVRIDLKKGQNRILVVSRQGIGVWSFSVRISDPSSISLASRPDPNSPQKLQAFALSHEGDPKKGESLFFDAKGIGCVKCHSAAGQGTANAGPDLTGLALKYDKAEIIRSVLEPSNRLATGYQPVLLSMQDGKVLTGLVRSETESEIELVDVEAKVSRVPKNQVEERRISDVSLMPKGLADTLSPVEFADLISYLQTLKTAPASPAGP</sequence>
<evidence type="ECO:0000313" key="8">
    <source>
        <dbReference type="Proteomes" id="UP000010798"/>
    </source>
</evidence>
<dbReference type="SUPFAM" id="SSF46626">
    <property type="entry name" value="Cytochrome c"/>
    <property type="match status" value="1"/>
</dbReference>
<dbReference type="InterPro" id="IPR011989">
    <property type="entry name" value="ARM-like"/>
</dbReference>
<dbReference type="SUPFAM" id="SSF48371">
    <property type="entry name" value="ARM repeat"/>
    <property type="match status" value="2"/>
</dbReference>
<keyword evidence="2 4" id="KW-0479">Metal-binding</keyword>
<dbReference type="OrthoDB" id="220263at2"/>
<feature type="domain" description="Cytochrome c" evidence="6">
    <location>
        <begin position="1096"/>
        <end position="1235"/>
    </location>
</feature>
<protein>
    <submittedName>
        <fullName evidence="7">Putative heme-binding domain-containing protein</fullName>
    </submittedName>
</protein>
<reference evidence="7 8" key="1">
    <citation type="submission" date="2012-02" db="EMBL/GenBank/DDBJ databases">
        <title>Complete sequence of chromosome of Singulisphaera acidiphila DSM 18658.</title>
        <authorList>
            <consortium name="US DOE Joint Genome Institute (JGI-PGF)"/>
            <person name="Lucas S."/>
            <person name="Copeland A."/>
            <person name="Lapidus A."/>
            <person name="Glavina del Rio T."/>
            <person name="Dalin E."/>
            <person name="Tice H."/>
            <person name="Bruce D."/>
            <person name="Goodwin L."/>
            <person name="Pitluck S."/>
            <person name="Peters L."/>
            <person name="Ovchinnikova G."/>
            <person name="Chertkov O."/>
            <person name="Kyrpides N."/>
            <person name="Mavromatis K."/>
            <person name="Ivanova N."/>
            <person name="Brettin T."/>
            <person name="Detter J.C."/>
            <person name="Han C."/>
            <person name="Larimer F."/>
            <person name="Land M."/>
            <person name="Hauser L."/>
            <person name="Markowitz V."/>
            <person name="Cheng J.-F."/>
            <person name="Hugenholtz P."/>
            <person name="Woyke T."/>
            <person name="Wu D."/>
            <person name="Tindall B."/>
            <person name="Pomrenke H."/>
            <person name="Brambilla E."/>
            <person name="Klenk H.-P."/>
            <person name="Eisen J.A."/>
        </authorList>
    </citation>
    <scope>NUCLEOTIDE SEQUENCE [LARGE SCALE GENOMIC DNA]</scope>
    <source>
        <strain evidence="8">ATCC BAA-1392 / DSM 18658 / VKM B-2454 / MOB10</strain>
    </source>
</reference>
<dbReference type="NCBIfam" id="TIGR02603">
    <property type="entry name" value="CxxCH_TIGR02603"/>
    <property type="match status" value="1"/>
</dbReference>
<dbReference type="InterPro" id="IPR021133">
    <property type="entry name" value="HEAT_type_2"/>
</dbReference>
<gene>
    <name evidence="7" type="ordered locus">Sinac_6102</name>
</gene>
<evidence type="ECO:0000313" key="7">
    <source>
        <dbReference type="EMBL" id="AGA30207.1"/>
    </source>
</evidence>
<feature type="signal peptide" evidence="5">
    <location>
        <begin position="1"/>
        <end position="20"/>
    </location>
</feature>
<dbReference type="InterPro" id="IPR011042">
    <property type="entry name" value="6-blade_b-propeller_TolB-like"/>
</dbReference>
<dbReference type="Gene3D" id="1.10.760.10">
    <property type="entry name" value="Cytochrome c-like domain"/>
    <property type="match status" value="1"/>
</dbReference>
<dbReference type="GO" id="GO:0046872">
    <property type="term" value="F:metal ion binding"/>
    <property type="evidence" value="ECO:0007669"/>
    <property type="project" value="UniProtKB-KW"/>
</dbReference>
<keyword evidence="1 4" id="KW-0349">Heme</keyword>
<dbReference type="KEGG" id="saci:Sinac_6102"/>
<dbReference type="eggNOG" id="COG1413">
    <property type="taxonomic scope" value="Bacteria"/>
</dbReference>
<dbReference type="PANTHER" id="PTHR33546:SF1">
    <property type="entry name" value="LARGE, MULTIFUNCTIONAL SECRETED PROTEIN"/>
    <property type="match status" value="1"/>
</dbReference>
<dbReference type="PANTHER" id="PTHR33546">
    <property type="entry name" value="LARGE, MULTIFUNCTIONAL SECRETED PROTEIN-RELATED"/>
    <property type="match status" value="1"/>
</dbReference>
<keyword evidence="3 4" id="KW-0408">Iron</keyword>
<keyword evidence="5" id="KW-0732">Signal</keyword>
<dbReference type="InterPro" id="IPR004155">
    <property type="entry name" value="PBS_lyase_HEAT"/>
</dbReference>
<evidence type="ECO:0000259" key="6">
    <source>
        <dbReference type="PROSITE" id="PS51007"/>
    </source>
</evidence>
<feature type="chain" id="PRO_5003940401" evidence="5">
    <location>
        <begin position="21"/>
        <end position="1244"/>
    </location>
</feature>
<dbReference type="STRING" id="886293.Sinac_6102"/>
<dbReference type="SMART" id="SM00567">
    <property type="entry name" value="EZ_HEAT"/>
    <property type="match status" value="6"/>
</dbReference>
<accession>L0DLT1</accession>
<dbReference type="AlphaFoldDB" id="L0DLT1"/>
<organism evidence="7 8">
    <name type="scientific">Singulisphaera acidiphila (strain ATCC BAA-1392 / DSM 18658 / VKM B-2454 / MOB10)</name>
    <dbReference type="NCBI Taxonomy" id="886293"/>
    <lineage>
        <taxon>Bacteria</taxon>
        <taxon>Pseudomonadati</taxon>
        <taxon>Planctomycetota</taxon>
        <taxon>Planctomycetia</taxon>
        <taxon>Isosphaerales</taxon>
        <taxon>Isosphaeraceae</taxon>
        <taxon>Singulisphaera</taxon>
    </lineage>
</organism>
<dbReference type="Proteomes" id="UP000010798">
    <property type="component" value="Chromosome"/>
</dbReference>
<dbReference type="Gene3D" id="2.120.10.30">
    <property type="entry name" value="TolB, C-terminal domain"/>
    <property type="match status" value="1"/>
</dbReference>
<dbReference type="EMBL" id="CP003364">
    <property type="protein sequence ID" value="AGA30207.1"/>
    <property type="molecule type" value="Genomic_DNA"/>
</dbReference>
<dbReference type="InterPro" id="IPR009056">
    <property type="entry name" value="Cyt_c-like_dom"/>
</dbReference>
<evidence type="ECO:0000256" key="4">
    <source>
        <dbReference type="PROSITE-ProRule" id="PRU00433"/>
    </source>
</evidence>